<proteinExistence type="predicted"/>
<organism evidence="1 2">
    <name type="scientific">Serendipita vermifera MAFF 305830</name>
    <dbReference type="NCBI Taxonomy" id="933852"/>
    <lineage>
        <taxon>Eukaryota</taxon>
        <taxon>Fungi</taxon>
        <taxon>Dikarya</taxon>
        <taxon>Basidiomycota</taxon>
        <taxon>Agaricomycotina</taxon>
        <taxon>Agaricomycetes</taxon>
        <taxon>Sebacinales</taxon>
        <taxon>Serendipitaceae</taxon>
        <taxon>Serendipita</taxon>
    </lineage>
</organism>
<dbReference type="EMBL" id="KN824302">
    <property type="protein sequence ID" value="KIM26990.1"/>
    <property type="molecule type" value="Genomic_DNA"/>
</dbReference>
<dbReference type="Proteomes" id="UP000054097">
    <property type="component" value="Unassembled WGS sequence"/>
</dbReference>
<evidence type="ECO:0000313" key="2">
    <source>
        <dbReference type="Proteomes" id="UP000054097"/>
    </source>
</evidence>
<reference evidence="1 2" key="1">
    <citation type="submission" date="2014-04" db="EMBL/GenBank/DDBJ databases">
        <authorList>
            <consortium name="DOE Joint Genome Institute"/>
            <person name="Kuo A."/>
            <person name="Zuccaro A."/>
            <person name="Kohler A."/>
            <person name="Nagy L.G."/>
            <person name="Floudas D."/>
            <person name="Copeland A."/>
            <person name="Barry K.W."/>
            <person name="Cichocki N."/>
            <person name="Veneault-Fourrey C."/>
            <person name="LaButti K."/>
            <person name="Lindquist E.A."/>
            <person name="Lipzen A."/>
            <person name="Lundell T."/>
            <person name="Morin E."/>
            <person name="Murat C."/>
            <person name="Sun H."/>
            <person name="Tunlid A."/>
            <person name="Henrissat B."/>
            <person name="Grigoriev I.V."/>
            <person name="Hibbett D.S."/>
            <person name="Martin F."/>
            <person name="Nordberg H.P."/>
            <person name="Cantor M.N."/>
            <person name="Hua S.X."/>
        </authorList>
    </citation>
    <scope>NUCLEOTIDE SEQUENCE [LARGE SCALE GENOMIC DNA]</scope>
    <source>
        <strain evidence="1 2">MAFF 305830</strain>
    </source>
</reference>
<dbReference type="AlphaFoldDB" id="A0A0C3AR19"/>
<keyword evidence="2" id="KW-1185">Reference proteome</keyword>
<reference evidence="2" key="2">
    <citation type="submission" date="2015-01" db="EMBL/GenBank/DDBJ databases">
        <title>Evolutionary Origins and Diversification of the Mycorrhizal Mutualists.</title>
        <authorList>
            <consortium name="DOE Joint Genome Institute"/>
            <consortium name="Mycorrhizal Genomics Consortium"/>
            <person name="Kohler A."/>
            <person name="Kuo A."/>
            <person name="Nagy L.G."/>
            <person name="Floudas D."/>
            <person name="Copeland A."/>
            <person name="Barry K.W."/>
            <person name="Cichocki N."/>
            <person name="Veneault-Fourrey C."/>
            <person name="LaButti K."/>
            <person name="Lindquist E.A."/>
            <person name="Lipzen A."/>
            <person name="Lundell T."/>
            <person name="Morin E."/>
            <person name="Murat C."/>
            <person name="Riley R."/>
            <person name="Ohm R."/>
            <person name="Sun H."/>
            <person name="Tunlid A."/>
            <person name="Henrissat B."/>
            <person name="Grigoriev I.V."/>
            <person name="Hibbett D.S."/>
            <person name="Martin F."/>
        </authorList>
    </citation>
    <scope>NUCLEOTIDE SEQUENCE [LARGE SCALE GENOMIC DNA]</scope>
    <source>
        <strain evidence="2">MAFF 305830</strain>
    </source>
</reference>
<name>A0A0C3AR19_SERVB</name>
<evidence type="ECO:0000313" key="1">
    <source>
        <dbReference type="EMBL" id="KIM26990.1"/>
    </source>
</evidence>
<dbReference type="HOGENOM" id="CLU_2544030_0_0_1"/>
<sequence>MGSMKIGVYNVVVKYDLHFVLTVLGPPLFETIALAALQSIKGLICLYRCEGTPAGRADGIFRRQSLWACEDAWSIQTSLDVCM</sequence>
<gene>
    <name evidence="1" type="ORF">M408DRAFT_25011</name>
</gene>
<accession>A0A0C3AR19</accession>
<protein>
    <submittedName>
        <fullName evidence="1">Uncharacterized protein</fullName>
    </submittedName>
</protein>